<dbReference type="EMBL" id="HE616747">
    <property type="protein sequence ID" value="CCE93274.1"/>
    <property type="molecule type" value="Genomic_DNA"/>
</dbReference>
<keyword evidence="2" id="KW-0808">Transferase</keyword>
<dbReference type="RefSeq" id="XP_003682485.1">
    <property type="nucleotide sequence ID" value="XM_003682437.1"/>
</dbReference>
<dbReference type="OrthoDB" id="2529286at2759"/>
<sequence>MTLKLQRLGEDLIHEHICERYIELASRTESLKQDLGIFDRTRSDISIDIEPPPRTSKKRTKKKLPPTILDDRYNLTVEQSITSLHSNRDNSNSTTGYVLWSTTPFFLKWLLYDPQAISFRQGGIVDANVIYGMLKPSTGILELGGGTAGIMPVVLGNYVGTYICTDQRSLINRMQSNIKNNLLQLNKRRCVSKTLGFEPQFDDDEPAVNLETMPLDWEKFHLSHSTTPAELQPLAKCSTVYIVAMDVIYNDYLIDPFLRTLSLLLKFYQIKKYNTHCLVGIHLRAQEVVTEFLEKAVLEFDLPFSYIQSDSLDSSRFSLYFM</sequence>
<evidence type="ECO:0000256" key="1">
    <source>
        <dbReference type="ARBA" id="ARBA00022603"/>
    </source>
</evidence>
<dbReference type="Gene3D" id="3.40.50.150">
    <property type="entry name" value="Vaccinia Virus protein VP39"/>
    <property type="match status" value="1"/>
</dbReference>
<evidence type="ECO:0000256" key="4">
    <source>
        <dbReference type="ARBA" id="ARBA00038458"/>
    </source>
</evidence>
<dbReference type="GO" id="GO:0008757">
    <property type="term" value="F:S-adenosylmethionine-dependent methyltransferase activity"/>
    <property type="evidence" value="ECO:0007669"/>
    <property type="project" value="EnsemblFungi"/>
</dbReference>
<accession>G8ZXD0</accession>
<evidence type="ECO:0000256" key="2">
    <source>
        <dbReference type="ARBA" id="ARBA00022679"/>
    </source>
</evidence>
<dbReference type="AlphaFoldDB" id="G8ZXD0"/>
<name>G8ZXD0_TORDE</name>
<dbReference type="GO" id="GO:0032259">
    <property type="term" value="P:methylation"/>
    <property type="evidence" value="ECO:0007669"/>
    <property type="project" value="UniProtKB-KW"/>
</dbReference>
<keyword evidence="1" id="KW-0489">Methyltransferase</keyword>
<comment type="similarity">
    <text evidence="4">Belongs to the class I-like SAM-binding methyltransferase superfamily. RKM5 family.</text>
</comment>
<dbReference type="FunCoup" id="G8ZXD0">
    <property type="interactions" value="24"/>
</dbReference>
<evidence type="ECO:0000313" key="7">
    <source>
        <dbReference type="Proteomes" id="UP000005627"/>
    </source>
</evidence>
<dbReference type="Proteomes" id="UP000005627">
    <property type="component" value="Chromosome 6"/>
</dbReference>
<dbReference type="PANTHER" id="PTHR14614">
    <property type="entry name" value="HEPATOCELLULAR CARCINOMA-ASSOCIATED ANTIGEN"/>
    <property type="match status" value="1"/>
</dbReference>
<dbReference type="GO" id="GO:0032991">
    <property type="term" value="C:protein-containing complex"/>
    <property type="evidence" value="ECO:0007669"/>
    <property type="project" value="TreeGrafter"/>
</dbReference>
<dbReference type="PANTHER" id="PTHR14614:SF109">
    <property type="entry name" value="RIBOSOMAL LYSINE N-METHYLTRANSFERASE 5"/>
    <property type="match status" value="1"/>
</dbReference>
<dbReference type="HOGENOM" id="CLU_051532_0_0_1"/>
<dbReference type="InParanoid" id="G8ZXD0"/>
<dbReference type="eggNOG" id="KOG1018">
    <property type="taxonomic scope" value="Eukaryota"/>
</dbReference>
<evidence type="ECO:0000256" key="3">
    <source>
        <dbReference type="ARBA" id="ARBA00022691"/>
    </source>
</evidence>
<dbReference type="GeneID" id="11501869"/>
<reference evidence="6 7" key="1">
    <citation type="journal article" date="2011" name="Proc. Natl. Acad. Sci. U.S.A.">
        <title>Evolutionary erosion of yeast sex chromosomes by mating-type switching accidents.</title>
        <authorList>
            <person name="Gordon J.L."/>
            <person name="Armisen D."/>
            <person name="Proux-Wera E."/>
            <person name="Oheigeartaigh S.S."/>
            <person name="Byrne K.P."/>
            <person name="Wolfe K.H."/>
        </authorList>
    </citation>
    <scope>NUCLEOTIDE SEQUENCE [LARGE SCALE GENOMIC DNA]</scope>
    <source>
        <strain evidence="7">ATCC 10662 / CBS 1146 / NBRC 0425 / NCYC 2629 / NRRL Y-866</strain>
    </source>
</reference>
<evidence type="ECO:0000313" key="6">
    <source>
        <dbReference type="EMBL" id="CCE93274.1"/>
    </source>
</evidence>
<dbReference type="STRING" id="1076872.G8ZXD0"/>
<dbReference type="InterPro" id="IPR029063">
    <property type="entry name" value="SAM-dependent_MTases_sf"/>
</dbReference>
<dbReference type="InterPro" id="IPR019410">
    <property type="entry name" value="Methyltransf_16"/>
</dbReference>
<dbReference type="GO" id="GO:0005829">
    <property type="term" value="C:cytosol"/>
    <property type="evidence" value="ECO:0007669"/>
    <property type="project" value="TreeGrafter"/>
</dbReference>
<organism evidence="6 7">
    <name type="scientific">Torulaspora delbrueckii</name>
    <name type="common">Yeast</name>
    <name type="synonym">Candida colliculosa</name>
    <dbReference type="NCBI Taxonomy" id="4950"/>
    <lineage>
        <taxon>Eukaryota</taxon>
        <taxon>Fungi</taxon>
        <taxon>Dikarya</taxon>
        <taxon>Ascomycota</taxon>
        <taxon>Saccharomycotina</taxon>
        <taxon>Saccharomycetes</taxon>
        <taxon>Saccharomycetales</taxon>
        <taxon>Saccharomycetaceae</taxon>
        <taxon>Torulaspora</taxon>
    </lineage>
</organism>
<evidence type="ECO:0000256" key="5">
    <source>
        <dbReference type="ARBA" id="ARBA00039932"/>
    </source>
</evidence>
<dbReference type="KEGG" id="tdl:TDEL_0F04630"/>
<proteinExistence type="inferred from homology"/>
<protein>
    <recommendedName>
        <fullName evidence="5">Ribosomal lysine N-methyltransferase 5</fullName>
    </recommendedName>
</protein>
<keyword evidence="7" id="KW-1185">Reference proteome</keyword>
<gene>
    <name evidence="6" type="primary">TDEL0F04630</name>
    <name evidence="6" type="ORF">TDEL_0F04630</name>
</gene>
<keyword evidence="3" id="KW-0949">S-adenosyl-L-methionine</keyword>